<protein>
    <submittedName>
        <fullName evidence="1">Uncharacterized protein</fullName>
    </submittedName>
</protein>
<keyword evidence="2" id="KW-1185">Reference proteome</keyword>
<evidence type="ECO:0000313" key="1">
    <source>
        <dbReference type="EMBL" id="KAK5933974.1"/>
    </source>
</evidence>
<gene>
    <name evidence="1" type="ORF">CgunFtcFv8_014412</name>
</gene>
<name>A0AAN8E5Z2_CHAGU</name>
<accession>A0AAN8E5Z2</accession>
<comment type="caution">
    <text evidence="1">The sequence shown here is derived from an EMBL/GenBank/DDBJ whole genome shotgun (WGS) entry which is preliminary data.</text>
</comment>
<sequence>MCPQHIHCQGFLPFSLTGAYTVSVLSATSSHPRGCTNLSAASFPGMHQSQRSAPLRPRTGPMGALWEKALFVISLV</sequence>
<dbReference type="Proteomes" id="UP001331515">
    <property type="component" value="Unassembled WGS sequence"/>
</dbReference>
<organism evidence="1 2">
    <name type="scientific">Champsocephalus gunnari</name>
    <name type="common">Mackerel icefish</name>
    <dbReference type="NCBI Taxonomy" id="52237"/>
    <lineage>
        <taxon>Eukaryota</taxon>
        <taxon>Metazoa</taxon>
        <taxon>Chordata</taxon>
        <taxon>Craniata</taxon>
        <taxon>Vertebrata</taxon>
        <taxon>Euteleostomi</taxon>
        <taxon>Actinopterygii</taxon>
        <taxon>Neopterygii</taxon>
        <taxon>Teleostei</taxon>
        <taxon>Neoteleostei</taxon>
        <taxon>Acanthomorphata</taxon>
        <taxon>Eupercaria</taxon>
        <taxon>Perciformes</taxon>
        <taxon>Notothenioidei</taxon>
        <taxon>Channichthyidae</taxon>
        <taxon>Champsocephalus</taxon>
    </lineage>
</organism>
<proteinExistence type="predicted"/>
<evidence type="ECO:0000313" key="2">
    <source>
        <dbReference type="Proteomes" id="UP001331515"/>
    </source>
</evidence>
<dbReference type="EMBL" id="JAURVH010001514">
    <property type="protein sequence ID" value="KAK5933974.1"/>
    <property type="molecule type" value="Genomic_DNA"/>
</dbReference>
<dbReference type="AlphaFoldDB" id="A0AAN8E5Z2"/>
<reference evidence="1 2" key="1">
    <citation type="journal article" date="2023" name="Mol. Biol. Evol.">
        <title>Genomics of Secondarily Temperate Adaptation in the Only Non-Antarctic Icefish.</title>
        <authorList>
            <person name="Rivera-Colon A.G."/>
            <person name="Rayamajhi N."/>
            <person name="Minhas B.F."/>
            <person name="Madrigal G."/>
            <person name="Bilyk K.T."/>
            <person name="Yoon V."/>
            <person name="Hune M."/>
            <person name="Gregory S."/>
            <person name="Cheng C.H.C."/>
            <person name="Catchen J.M."/>
        </authorList>
    </citation>
    <scope>NUCLEOTIDE SEQUENCE [LARGE SCALE GENOMIC DNA]</scope>
    <source>
        <tissue evidence="1">White muscle</tissue>
    </source>
</reference>